<dbReference type="EMBL" id="CAXIEN010000047">
    <property type="protein sequence ID" value="CAL1270225.1"/>
    <property type="molecule type" value="Genomic_DNA"/>
</dbReference>
<sequence length="73" mass="8789">MLIFKRIPFLRCFNSVRMFIVNFLMSLHSYCGDFIFKYCREETQTGGNEFNTENTSQQRNSMNEHLGYFQQTK</sequence>
<accession>A0AAV1ZF53</accession>
<reference evidence="2 3" key="1">
    <citation type="submission" date="2024-04" db="EMBL/GenBank/DDBJ databases">
        <authorList>
            <person name="Rising A."/>
            <person name="Reimegard J."/>
            <person name="Sonavane S."/>
            <person name="Akerstrom W."/>
            <person name="Nylinder S."/>
            <person name="Hedman E."/>
            <person name="Kallberg Y."/>
        </authorList>
    </citation>
    <scope>NUCLEOTIDE SEQUENCE [LARGE SCALE GENOMIC DNA]</scope>
</reference>
<evidence type="ECO:0000256" key="1">
    <source>
        <dbReference type="SAM" id="MobiDB-lite"/>
    </source>
</evidence>
<feature type="region of interest" description="Disordered" evidence="1">
    <location>
        <begin position="48"/>
        <end position="73"/>
    </location>
</feature>
<gene>
    <name evidence="2" type="ORF">LARSCL_LOCUS5172</name>
</gene>
<keyword evidence="3" id="KW-1185">Reference proteome</keyword>
<dbReference type="AlphaFoldDB" id="A0AAV1ZF53"/>
<comment type="caution">
    <text evidence="2">The sequence shown here is derived from an EMBL/GenBank/DDBJ whole genome shotgun (WGS) entry which is preliminary data.</text>
</comment>
<name>A0AAV1ZF53_9ARAC</name>
<evidence type="ECO:0000313" key="2">
    <source>
        <dbReference type="EMBL" id="CAL1270225.1"/>
    </source>
</evidence>
<organism evidence="2 3">
    <name type="scientific">Larinioides sclopetarius</name>
    <dbReference type="NCBI Taxonomy" id="280406"/>
    <lineage>
        <taxon>Eukaryota</taxon>
        <taxon>Metazoa</taxon>
        <taxon>Ecdysozoa</taxon>
        <taxon>Arthropoda</taxon>
        <taxon>Chelicerata</taxon>
        <taxon>Arachnida</taxon>
        <taxon>Araneae</taxon>
        <taxon>Araneomorphae</taxon>
        <taxon>Entelegynae</taxon>
        <taxon>Araneoidea</taxon>
        <taxon>Araneidae</taxon>
        <taxon>Larinioides</taxon>
    </lineage>
</organism>
<protein>
    <submittedName>
        <fullName evidence="2">Uncharacterized protein</fullName>
    </submittedName>
</protein>
<proteinExistence type="predicted"/>
<dbReference type="Proteomes" id="UP001497382">
    <property type="component" value="Unassembled WGS sequence"/>
</dbReference>
<evidence type="ECO:0000313" key="3">
    <source>
        <dbReference type="Proteomes" id="UP001497382"/>
    </source>
</evidence>